<feature type="transmembrane region" description="Helical" evidence="1">
    <location>
        <begin position="80"/>
        <end position="111"/>
    </location>
</feature>
<accession>A0A8D4VPZ1</accession>
<dbReference type="RefSeq" id="WP_156302353.1">
    <property type="nucleotide sequence ID" value="NZ_AP019782.1"/>
</dbReference>
<dbReference type="AlphaFoldDB" id="A0A8D4VPZ1"/>
<dbReference type="EMBL" id="AP019782">
    <property type="protein sequence ID" value="BBL70315.1"/>
    <property type="molecule type" value="Genomic_DNA"/>
</dbReference>
<reference evidence="2" key="1">
    <citation type="submission" date="2019-06" db="EMBL/GenBank/DDBJ databases">
        <title>Complete genome sequence of Methylogaea oryzae strain JCM16910.</title>
        <authorList>
            <person name="Asakawa S."/>
        </authorList>
    </citation>
    <scope>NUCLEOTIDE SEQUENCE</scope>
    <source>
        <strain evidence="2">E10</strain>
    </source>
</reference>
<dbReference type="Proteomes" id="UP000824988">
    <property type="component" value="Chromosome"/>
</dbReference>
<name>A0A8D4VPZ1_9GAMM</name>
<keyword evidence="1" id="KW-1133">Transmembrane helix</keyword>
<evidence type="ECO:0000256" key="1">
    <source>
        <dbReference type="SAM" id="Phobius"/>
    </source>
</evidence>
<keyword evidence="1" id="KW-0472">Membrane</keyword>
<keyword evidence="3" id="KW-1185">Reference proteome</keyword>
<keyword evidence="1" id="KW-0812">Transmembrane</keyword>
<gene>
    <name evidence="2" type="ORF">MoryE10_09210</name>
</gene>
<proteinExistence type="predicted"/>
<evidence type="ECO:0000313" key="2">
    <source>
        <dbReference type="EMBL" id="BBL70315.1"/>
    </source>
</evidence>
<protein>
    <submittedName>
        <fullName evidence="2">Uncharacterized protein</fullName>
    </submittedName>
</protein>
<organism evidence="2 3">
    <name type="scientific">Methylogaea oryzae</name>
    <dbReference type="NCBI Taxonomy" id="1295382"/>
    <lineage>
        <taxon>Bacteria</taxon>
        <taxon>Pseudomonadati</taxon>
        <taxon>Pseudomonadota</taxon>
        <taxon>Gammaproteobacteria</taxon>
        <taxon>Methylococcales</taxon>
        <taxon>Methylococcaceae</taxon>
        <taxon>Methylogaea</taxon>
    </lineage>
</organism>
<evidence type="ECO:0000313" key="3">
    <source>
        <dbReference type="Proteomes" id="UP000824988"/>
    </source>
</evidence>
<sequence length="125" mass="14315">MNGLMPFLRLLMVPLSISLVGALLVSVWANSDMLDWSEVANMSRMLFVWHAIWAMVLTLIVGMPFIRYHTNRQTMGGKNWLIAWALVFALPALLQNWLLLPVAVGLAWLWWKLYYGREQQSAATP</sequence>
<dbReference type="KEGG" id="moz:MoryE10_09210"/>
<feature type="transmembrane region" description="Helical" evidence="1">
    <location>
        <begin position="7"/>
        <end position="28"/>
    </location>
</feature>
<feature type="transmembrane region" description="Helical" evidence="1">
    <location>
        <begin position="48"/>
        <end position="68"/>
    </location>
</feature>